<dbReference type="EnsemblProtists" id="PYU1_T008467">
    <property type="protein sequence ID" value="PYU1_T008467"/>
    <property type="gene ID" value="PYU1_G008451"/>
</dbReference>
<reference evidence="3" key="1">
    <citation type="journal article" date="2010" name="Genome Biol.">
        <title>Genome sequence of the necrotrophic plant pathogen Pythium ultimum reveals original pathogenicity mechanisms and effector repertoire.</title>
        <authorList>
            <person name="Levesque C.A."/>
            <person name="Brouwer H."/>
            <person name="Cano L."/>
            <person name="Hamilton J.P."/>
            <person name="Holt C."/>
            <person name="Huitema E."/>
            <person name="Raffaele S."/>
            <person name="Robideau G.P."/>
            <person name="Thines M."/>
            <person name="Win J."/>
            <person name="Zerillo M.M."/>
            <person name="Beakes G.W."/>
            <person name="Boore J.L."/>
            <person name="Busam D."/>
            <person name="Dumas B."/>
            <person name="Ferriera S."/>
            <person name="Fuerstenberg S.I."/>
            <person name="Gachon C.M."/>
            <person name="Gaulin E."/>
            <person name="Govers F."/>
            <person name="Grenville-Briggs L."/>
            <person name="Horner N."/>
            <person name="Hostetler J."/>
            <person name="Jiang R.H."/>
            <person name="Johnson J."/>
            <person name="Krajaejun T."/>
            <person name="Lin H."/>
            <person name="Meijer H.J."/>
            <person name="Moore B."/>
            <person name="Morris P."/>
            <person name="Phuntmart V."/>
            <person name="Puiu D."/>
            <person name="Shetty J."/>
            <person name="Stajich J.E."/>
            <person name="Tripathy S."/>
            <person name="Wawra S."/>
            <person name="van West P."/>
            <person name="Whitty B.R."/>
            <person name="Coutinho P.M."/>
            <person name="Henrissat B."/>
            <person name="Martin F."/>
            <person name="Thomas P.D."/>
            <person name="Tyler B.M."/>
            <person name="De Vries R.P."/>
            <person name="Kamoun S."/>
            <person name="Yandell M."/>
            <person name="Tisserat N."/>
            <person name="Buell C.R."/>
        </authorList>
    </citation>
    <scope>NUCLEOTIDE SEQUENCE</scope>
    <source>
        <strain evidence="3">DAOM:BR144</strain>
    </source>
</reference>
<protein>
    <submittedName>
        <fullName evidence="2">Uncharacterized protein</fullName>
    </submittedName>
</protein>
<keyword evidence="1" id="KW-0472">Membrane</keyword>
<dbReference type="HOGENOM" id="CLU_759690_0_0_1"/>
<dbReference type="AlphaFoldDB" id="K3WU21"/>
<evidence type="ECO:0000313" key="2">
    <source>
        <dbReference type="EnsemblProtists" id="PYU1_T008467"/>
    </source>
</evidence>
<accession>K3WU21</accession>
<sequence length="365" mass="41096">MAPECRSGSRPTTSLYELVPTDPLPTVDLSLSLKSRFLGHSAFNRLNWILAKRFRGPISLAGVIAIIIYPIVLLAHKDVGKVLSIISTMMYMMTPIAGSNFLRIDIGWLLVATYDFWFFTFINTSTYTVLALLVGDIRAVAILVAWFGIQLNILVDANLRAVKAWVILTIGGIISHFIIWGAVGFEAIEDTHDFAVLRYKTHELPARELVCSGIVTIIALLARNVHRKRKIFQKGESGVWIECVSYRTDLKFATNQNEQANRISTYLTSPCQPHLPENIQKMRYIKQAGLTNGHSTLLKVKIRSWHCFALPKLGCTTLLAFVASYIYQRKLHGQKHQVPAIQLIVLMLTLAFCGMYFAQCQRDLL</sequence>
<evidence type="ECO:0000313" key="3">
    <source>
        <dbReference type="Proteomes" id="UP000019132"/>
    </source>
</evidence>
<feature type="transmembrane region" description="Helical" evidence="1">
    <location>
        <begin position="307"/>
        <end position="327"/>
    </location>
</feature>
<feature type="transmembrane region" description="Helical" evidence="1">
    <location>
        <begin position="204"/>
        <end position="222"/>
    </location>
</feature>
<keyword evidence="1" id="KW-0812">Transmembrane</keyword>
<organism evidence="2 3">
    <name type="scientific">Globisporangium ultimum (strain ATCC 200006 / CBS 805.95 / DAOM BR144)</name>
    <name type="common">Pythium ultimum</name>
    <dbReference type="NCBI Taxonomy" id="431595"/>
    <lineage>
        <taxon>Eukaryota</taxon>
        <taxon>Sar</taxon>
        <taxon>Stramenopiles</taxon>
        <taxon>Oomycota</taxon>
        <taxon>Peronosporomycetes</taxon>
        <taxon>Pythiales</taxon>
        <taxon>Pythiaceae</taxon>
        <taxon>Globisporangium</taxon>
    </lineage>
</organism>
<keyword evidence="3" id="KW-1185">Reference proteome</keyword>
<proteinExistence type="predicted"/>
<evidence type="ECO:0000256" key="1">
    <source>
        <dbReference type="SAM" id="Phobius"/>
    </source>
</evidence>
<name>K3WU21_GLOUD</name>
<reference evidence="2" key="3">
    <citation type="submission" date="2015-02" db="UniProtKB">
        <authorList>
            <consortium name="EnsemblProtists"/>
        </authorList>
    </citation>
    <scope>IDENTIFICATION</scope>
    <source>
        <strain evidence="2">DAOM BR144</strain>
    </source>
</reference>
<dbReference type="EMBL" id="GL376613">
    <property type="status" value="NOT_ANNOTATED_CDS"/>
    <property type="molecule type" value="Genomic_DNA"/>
</dbReference>
<dbReference type="VEuPathDB" id="FungiDB:PYU1_G008451"/>
<dbReference type="Proteomes" id="UP000019132">
    <property type="component" value="Unassembled WGS sequence"/>
</dbReference>
<dbReference type="InParanoid" id="K3WU21"/>
<feature type="transmembrane region" description="Helical" evidence="1">
    <location>
        <begin position="164"/>
        <end position="184"/>
    </location>
</feature>
<feature type="transmembrane region" description="Helical" evidence="1">
    <location>
        <begin position="82"/>
        <end position="102"/>
    </location>
</feature>
<reference evidence="3" key="2">
    <citation type="submission" date="2010-04" db="EMBL/GenBank/DDBJ databases">
        <authorList>
            <person name="Buell R."/>
            <person name="Hamilton J."/>
            <person name="Hostetler J."/>
        </authorList>
    </citation>
    <scope>NUCLEOTIDE SEQUENCE [LARGE SCALE GENOMIC DNA]</scope>
    <source>
        <strain evidence="3">DAOM:BR144</strain>
    </source>
</reference>
<keyword evidence="1" id="KW-1133">Transmembrane helix</keyword>
<feature type="transmembrane region" description="Helical" evidence="1">
    <location>
        <begin position="58"/>
        <end position="76"/>
    </location>
</feature>
<feature type="transmembrane region" description="Helical" evidence="1">
    <location>
        <begin position="339"/>
        <end position="358"/>
    </location>
</feature>